<dbReference type="AlphaFoldDB" id="A0A6J4J189"/>
<sequence>VCTTARRTLGTGQVLDRRRGRGTDAGVQDDRLPAGPLRGDDRGAGRPLVPGAGEGRPRLPAGRVHRGRL</sequence>
<evidence type="ECO:0000313" key="2">
    <source>
        <dbReference type="EMBL" id="CAA9264152.1"/>
    </source>
</evidence>
<reference evidence="2" key="1">
    <citation type="submission" date="2020-02" db="EMBL/GenBank/DDBJ databases">
        <authorList>
            <person name="Meier V. D."/>
        </authorList>
    </citation>
    <scope>NUCLEOTIDE SEQUENCE</scope>
    <source>
        <strain evidence="2">AVDCRST_MAG41</strain>
    </source>
</reference>
<feature type="non-terminal residue" evidence="2">
    <location>
        <position position="69"/>
    </location>
</feature>
<organism evidence="2">
    <name type="scientific">uncultured Mycobacteriales bacterium</name>
    <dbReference type="NCBI Taxonomy" id="581187"/>
    <lineage>
        <taxon>Bacteria</taxon>
        <taxon>Bacillati</taxon>
        <taxon>Actinomycetota</taxon>
        <taxon>Actinomycetes</taxon>
        <taxon>Mycobacteriales</taxon>
        <taxon>environmental samples</taxon>
    </lineage>
</organism>
<evidence type="ECO:0000256" key="1">
    <source>
        <dbReference type="SAM" id="MobiDB-lite"/>
    </source>
</evidence>
<feature type="non-terminal residue" evidence="2">
    <location>
        <position position="1"/>
    </location>
</feature>
<name>A0A6J4J189_9ACTN</name>
<gene>
    <name evidence="2" type="ORF">AVDCRST_MAG41-2524</name>
</gene>
<accession>A0A6J4J189</accession>
<feature type="region of interest" description="Disordered" evidence="1">
    <location>
        <begin position="1"/>
        <end position="69"/>
    </location>
</feature>
<feature type="compositionally biased region" description="Basic and acidic residues" evidence="1">
    <location>
        <begin position="28"/>
        <end position="44"/>
    </location>
</feature>
<proteinExistence type="predicted"/>
<dbReference type="EMBL" id="CADCTP010000235">
    <property type="protein sequence ID" value="CAA9264152.1"/>
    <property type="molecule type" value="Genomic_DNA"/>
</dbReference>
<protein>
    <submittedName>
        <fullName evidence="2">DNA binding domain, excisionase family</fullName>
    </submittedName>
</protein>